<dbReference type="InterPro" id="IPR036388">
    <property type="entry name" value="WH-like_DNA-bd_sf"/>
</dbReference>
<evidence type="ECO:0000313" key="8">
    <source>
        <dbReference type="Proteomes" id="UP000185639"/>
    </source>
</evidence>
<dbReference type="Gene3D" id="1.10.10.10">
    <property type="entry name" value="Winged helix-like DNA-binding domain superfamily/Winged helix DNA-binding domain"/>
    <property type="match status" value="1"/>
</dbReference>
<dbReference type="EMBL" id="FTOH01000011">
    <property type="protein sequence ID" value="SIT13905.1"/>
    <property type="molecule type" value="Genomic_DNA"/>
</dbReference>
<keyword evidence="5" id="KW-0804">Transcription</keyword>
<dbReference type="SUPFAM" id="SSF46785">
    <property type="entry name" value="Winged helix' DNA-binding domain"/>
    <property type="match status" value="1"/>
</dbReference>
<dbReference type="Pfam" id="PF00392">
    <property type="entry name" value="GntR"/>
    <property type="match status" value="1"/>
</dbReference>
<dbReference type="AlphaFoldDB" id="A0A1N7PTN5"/>
<gene>
    <name evidence="7" type="ORF">SAMN05421686_11160</name>
</gene>
<dbReference type="RefSeq" id="WP_245820116.1">
    <property type="nucleotide sequence ID" value="NZ_FTOH01000011.1"/>
</dbReference>
<comment type="similarity">
    <text evidence="1">In the C-terminal section; belongs to the class-I pyridoxal-phosphate-dependent aminotransferase family.</text>
</comment>
<protein>
    <submittedName>
        <fullName evidence="7">Transcriptional regulator, GntR family</fullName>
    </submittedName>
</protein>
<proteinExistence type="inferred from homology"/>
<dbReference type="PANTHER" id="PTHR46577">
    <property type="entry name" value="HTH-TYPE TRANSCRIPTIONAL REGULATORY PROTEIN GABR"/>
    <property type="match status" value="1"/>
</dbReference>
<dbReference type="Gene3D" id="3.40.640.10">
    <property type="entry name" value="Type I PLP-dependent aspartate aminotransferase-like (Major domain)"/>
    <property type="match status" value="1"/>
</dbReference>
<reference evidence="8" key="1">
    <citation type="submission" date="2017-01" db="EMBL/GenBank/DDBJ databases">
        <authorList>
            <person name="Varghese N."/>
            <person name="Submissions S."/>
        </authorList>
    </citation>
    <scope>NUCLEOTIDE SEQUENCE [LARGE SCALE GENOMIC DNA]</scope>
    <source>
        <strain evidence="8">DSM 24913</strain>
    </source>
</reference>
<dbReference type="GO" id="GO:0003677">
    <property type="term" value="F:DNA binding"/>
    <property type="evidence" value="ECO:0007669"/>
    <property type="project" value="UniProtKB-KW"/>
</dbReference>
<feature type="domain" description="HTH gntR-type" evidence="6">
    <location>
        <begin position="33"/>
        <end position="101"/>
    </location>
</feature>
<dbReference type="SMART" id="SM00345">
    <property type="entry name" value="HTH_GNTR"/>
    <property type="match status" value="1"/>
</dbReference>
<keyword evidence="8" id="KW-1185">Reference proteome</keyword>
<dbReference type="InterPro" id="IPR036390">
    <property type="entry name" value="WH_DNA-bd_sf"/>
</dbReference>
<dbReference type="STRING" id="484498.SAMN05421686_11160"/>
<evidence type="ECO:0000256" key="5">
    <source>
        <dbReference type="ARBA" id="ARBA00023163"/>
    </source>
</evidence>
<evidence type="ECO:0000313" key="7">
    <source>
        <dbReference type="EMBL" id="SIT13905.1"/>
    </source>
</evidence>
<name>A0A1N7PTN5_9GAMM</name>
<dbReference type="PROSITE" id="PS50949">
    <property type="entry name" value="HTH_GNTR"/>
    <property type="match status" value="1"/>
</dbReference>
<dbReference type="InterPro" id="IPR015424">
    <property type="entry name" value="PyrdxlP-dep_Trfase"/>
</dbReference>
<keyword evidence="2" id="KW-0663">Pyridoxal phosphate</keyword>
<keyword evidence="3" id="KW-0805">Transcription regulation</keyword>
<evidence type="ECO:0000259" key="6">
    <source>
        <dbReference type="PROSITE" id="PS50949"/>
    </source>
</evidence>
<dbReference type="InterPro" id="IPR000524">
    <property type="entry name" value="Tscrpt_reg_HTH_GntR"/>
</dbReference>
<evidence type="ECO:0000256" key="1">
    <source>
        <dbReference type="ARBA" id="ARBA00005384"/>
    </source>
</evidence>
<dbReference type="InterPro" id="IPR004839">
    <property type="entry name" value="Aminotransferase_I/II_large"/>
</dbReference>
<dbReference type="InterPro" id="IPR015421">
    <property type="entry name" value="PyrdxlP-dep_Trfase_major"/>
</dbReference>
<dbReference type="Pfam" id="PF00155">
    <property type="entry name" value="Aminotran_1_2"/>
    <property type="match status" value="1"/>
</dbReference>
<organism evidence="7 8">
    <name type="scientific">Thalassolituus maritimus</name>
    <dbReference type="NCBI Taxonomy" id="484498"/>
    <lineage>
        <taxon>Bacteria</taxon>
        <taxon>Pseudomonadati</taxon>
        <taxon>Pseudomonadota</taxon>
        <taxon>Gammaproteobacteria</taxon>
        <taxon>Oceanospirillales</taxon>
        <taxon>Oceanospirillaceae</taxon>
        <taxon>Thalassolituus</taxon>
    </lineage>
</organism>
<dbReference type="GO" id="GO:0030170">
    <property type="term" value="F:pyridoxal phosphate binding"/>
    <property type="evidence" value="ECO:0007669"/>
    <property type="project" value="InterPro"/>
</dbReference>
<sequence>MSRFYNYDGPVGWVGKMLRPWQTRLWLEDGVGTSLHDKLINKFTDDIQNGRLQPGMLMPGSRTLASDLGINRKTVQLVYEELEAQGWLVSVQRRGTFVADVLPEQKISAKNLQLLDFAKKTRAPGRLISSLYKDALFEGNEVATVNDGIPDVRLIPYELLGRAYRRALISSIRQQSLGYGDPRGTPELRAAVREMLRIERFMAVPEAQICTVRGSQMGIFLAARVLNPKQGVVVLEELSYPPAQAAFESCGFQVVRCKLDHQGLDTKDLKRILKRHSASALYTTPHHQYPTTVCMSMERRLALLELSAEHQFAVIEDDYDHEFHYESRPIPPLASLPNSGNVIHIGSLSKVFAPGLRLGYMVADNYFIDRAAQEILLIDRQGNSVTEIALAELMQSGGVKKHIRKTRQLYRARRDFSVQEFRRVFGDQVEFEIPAGGLALWIGLAKGLYERSIQGLNKKDFYTDTHFGSHSGKTSYIRFGFGALTEAEITAAINQFASLLGVRK</sequence>
<dbReference type="CDD" id="cd07377">
    <property type="entry name" value="WHTH_GntR"/>
    <property type="match status" value="1"/>
</dbReference>
<evidence type="ECO:0000256" key="3">
    <source>
        <dbReference type="ARBA" id="ARBA00023015"/>
    </source>
</evidence>
<dbReference type="GO" id="GO:0003700">
    <property type="term" value="F:DNA-binding transcription factor activity"/>
    <property type="evidence" value="ECO:0007669"/>
    <property type="project" value="InterPro"/>
</dbReference>
<keyword evidence="4" id="KW-0238">DNA-binding</keyword>
<evidence type="ECO:0000256" key="4">
    <source>
        <dbReference type="ARBA" id="ARBA00023125"/>
    </source>
</evidence>
<evidence type="ECO:0000256" key="2">
    <source>
        <dbReference type="ARBA" id="ARBA00022898"/>
    </source>
</evidence>
<dbReference type="Proteomes" id="UP000185639">
    <property type="component" value="Unassembled WGS sequence"/>
</dbReference>
<dbReference type="PANTHER" id="PTHR46577:SF1">
    <property type="entry name" value="HTH-TYPE TRANSCRIPTIONAL REGULATORY PROTEIN GABR"/>
    <property type="match status" value="1"/>
</dbReference>
<dbReference type="CDD" id="cd00609">
    <property type="entry name" value="AAT_like"/>
    <property type="match status" value="1"/>
</dbReference>
<accession>A0A1N7PTN5</accession>
<dbReference type="InterPro" id="IPR051446">
    <property type="entry name" value="HTH_trans_reg/aminotransferase"/>
</dbReference>
<dbReference type="SUPFAM" id="SSF53383">
    <property type="entry name" value="PLP-dependent transferases"/>
    <property type="match status" value="1"/>
</dbReference>